<sequence>MLNSLKNNAMKKNTIQRLMYLTGILIVVMISDILKAQTPEINFGNSSRPVASVSSLATYNNVPVSIVTGTSNVSIPLLELPTRFKDISLPLALVYNSMNVKQREPAGEVGTGWSLLSGGVISREIIGSLNEVEYSEQPLSNSSEIFNDIFYYNLPGVSGKFKFSKNATTGAIDIESLSGNKVKVTYIRDTAQVLYFTVLSFTVTDERGYQYIFKDYSEGSNFETVQVYRSAFFLSQIMLPDNTVVASFEYRKDSKHATEEWTSPIVYTSCKLSKINADGLGSVSIDYLYDATKENTMNDPYSVSQIILKDTWGSVISGYKFVYSWIRLFQGIPSDDTELKGRRLLDKLIKINKDQAEVEKTSFVYNPYQTPLQEDRQYPCYPQSFSTPGNFDDYQLPGLLKRVIYPMGGIVEYTYEAHDYFYNRSTPQYLENALSASKINDPFVHEWGPYVPIINVDTNQSLDYTLTVTGTPGVQKSVAIQFLDTEYYPPGIWVPDTPDPDDQPYPGGDPQPGGHYHFELNYTLKKNNEVIGTFCTSNEAFVYRLSPGTYTISVSGTGGKAQVRIAEIRLKNGPYPNKNSTYQYGPRLKNIKYYSSSSETVPSKTEQYSYSSFSDPISSSGYVFRSEAENANSSPGYVLYKNVSVSDGENGFVRYYFKTPNEYAKASYTVDGNPANFWSYYPITKSGVLEKKEIFNTQNQLLSSLEYESEFETLQNLPDLKIELYYDNLATYTKPAYIKRTKTTTKNFVGTVFATTVSETNFNPDNFKTGFIKETSSDGVTTESWVRYATDKNKTQMMAANMFSIPLETETKINGKIIAKTESLYADSGRFDPLSLKSSNTDNGSSKTAIKYDMYDAYGNARQYRVNYDESSGIGFPVVLIWGYNQTMPIAKIEGAELSDIGTLADDIVLKSNADKDGQSETELIKSLDLFRTNGALKKFQITTYTYDPLTGVTTTTPPNGIREIYQYDRNGRLKTVVDVNGNIVKEYKYNNKPQP</sequence>
<organism evidence="1 2">
    <name type="scientific">Chryseobacterium nakagawai</name>
    <dbReference type="NCBI Taxonomy" id="1241982"/>
    <lineage>
        <taxon>Bacteria</taxon>
        <taxon>Pseudomonadati</taxon>
        <taxon>Bacteroidota</taxon>
        <taxon>Flavobacteriia</taxon>
        <taxon>Flavobacteriales</taxon>
        <taxon>Weeksellaceae</taxon>
        <taxon>Chryseobacterium group</taxon>
        <taxon>Chryseobacterium</taxon>
    </lineage>
</organism>
<reference evidence="1 2" key="1">
    <citation type="submission" date="2018-11" db="EMBL/GenBank/DDBJ databases">
        <title>Proposal to divide the Flavobacteriaceae and reorganize its genera based on Amino Acid Identity values calculated from whole genome sequences.</title>
        <authorList>
            <person name="Nicholson A.C."/>
            <person name="Gulvik C.A."/>
            <person name="Whitney A.M."/>
            <person name="Humrighouse B.W."/>
            <person name="Bell M."/>
            <person name="Holmes B."/>
            <person name="Steigerwalt A.G."/>
            <person name="Villarma A."/>
            <person name="Sheth M."/>
            <person name="Batra D."/>
            <person name="Pryor J."/>
            <person name="Bernardet J.-F."/>
            <person name="Hugo C."/>
            <person name="Kampfer P."/>
            <person name="Newman J."/>
            <person name="McQuiston J.R."/>
        </authorList>
    </citation>
    <scope>NUCLEOTIDE SEQUENCE [LARGE SCALE GENOMIC DNA]</scope>
    <source>
        <strain evidence="1 2">G0041</strain>
    </source>
</reference>
<protein>
    <recommendedName>
        <fullName evidence="3">YD repeat-containing protein</fullName>
    </recommendedName>
</protein>
<evidence type="ECO:0000313" key="2">
    <source>
        <dbReference type="Proteomes" id="UP000278288"/>
    </source>
</evidence>
<dbReference type="AlphaFoldDB" id="A0AAD0YSM7"/>
<accession>A0AAD0YSM7</accession>
<evidence type="ECO:0008006" key="3">
    <source>
        <dbReference type="Google" id="ProtNLM"/>
    </source>
</evidence>
<dbReference type="KEGG" id="cnk:EG343_24115"/>
<gene>
    <name evidence="1" type="ORF">EG343_24115</name>
</gene>
<dbReference type="Proteomes" id="UP000278288">
    <property type="component" value="Chromosome"/>
</dbReference>
<name>A0AAD0YSM7_CHRNA</name>
<evidence type="ECO:0000313" key="1">
    <source>
        <dbReference type="EMBL" id="AZA93473.1"/>
    </source>
</evidence>
<keyword evidence="2" id="KW-1185">Reference proteome</keyword>
<proteinExistence type="predicted"/>
<dbReference type="Gene3D" id="2.180.10.10">
    <property type="entry name" value="RHS repeat-associated core"/>
    <property type="match status" value="1"/>
</dbReference>
<dbReference type="EMBL" id="CP033923">
    <property type="protein sequence ID" value="AZA93473.1"/>
    <property type="molecule type" value="Genomic_DNA"/>
</dbReference>